<dbReference type="InterPro" id="IPR000195">
    <property type="entry name" value="Rab-GAP-TBC_dom"/>
</dbReference>
<dbReference type="PANTHER" id="PTHR13530">
    <property type="entry name" value="TBC1 DOMAIN FAMILY MEMBER 7"/>
    <property type="match status" value="1"/>
</dbReference>
<gene>
    <name evidence="12" type="ORF">NMOB1V02_LOCUS1278</name>
</gene>
<evidence type="ECO:0000256" key="9">
    <source>
        <dbReference type="ARBA" id="ARBA00023329"/>
    </source>
</evidence>
<dbReference type="EMBL" id="CAJPEX010000126">
    <property type="protein sequence ID" value="CAG0913539.1"/>
    <property type="molecule type" value="Genomic_DNA"/>
</dbReference>
<dbReference type="SUPFAM" id="SSF47923">
    <property type="entry name" value="Ypt/Rab-GAP domain of gyp1p"/>
    <property type="match status" value="1"/>
</dbReference>
<dbReference type="GO" id="GO:0031410">
    <property type="term" value="C:cytoplasmic vesicle"/>
    <property type="evidence" value="ECO:0007669"/>
    <property type="project" value="UniProtKB-SubCell"/>
</dbReference>
<evidence type="ECO:0000256" key="10">
    <source>
        <dbReference type="ARBA" id="ARBA00046045"/>
    </source>
</evidence>
<dbReference type="EMBL" id="OA882163">
    <property type="protein sequence ID" value="CAD7273387.1"/>
    <property type="molecule type" value="Genomic_DNA"/>
</dbReference>
<dbReference type="Proteomes" id="UP000678499">
    <property type="component" value="Unassembled WGS sequence"/>
</dbReference>
<evidence type="ECO:0000313" key="12">
    <source>
        <dbReference type="EMBL" id="CAD7273387.1"/>
    </source>
</evidence>
<dbReference type="PROSITE" id="PS50086">
    <property type="entry name" value="TBC_RABGAP"/>
    <property type="match status" value="1"/>
</dbReference>
<evidence type="ECO:0000256" key="2">
    <source>
        <dbReference type="ARBA" id="ARBA00004541"/>
    </source>
</evidence>
<name>A0A7R9BDV5_9CRUS</name>
<dbReference type="PANTHER" id="PTHR13530:SF3">
    <property type="entry name" value="TBC1 DOMAIN FAMILY MEMBER 7"/>
    <property type="match status" value="1"/>
</dbReference>
<protein>
    <recommendedName>
        <fullName evidence="4">TBC1 domain family member 7</fullName>
    </recommendedName>
</protein>
<dbReference type="Gene3D" id="1.10.472.80">
    <property type="entry name" value="Ypt/Rab-GAP domain of gyp1p, domain 3"/>
    <property type="match status" value="1"/>
</dbReference>
<evidence type="ECO:0000259" key="11">
    <source>
        <dbReference type="PROSITE" id="PS50086"/>
    </source>
</evidence>
<dbReference type="Pfam" id="PF00566">
    <property type="entry name" value="RabGAP-TBC"/>
    <property type="match status" value="1"/>
</dbReference>
<comment type="subcellular location">
    <subcellularLocation>
        <location evidence="1">Cytoplasm</location>
        <location evidence="1">Cytosol</location>
    </subcellularLocation>
    <subcellularLocation>
        <location evidence="2">Cytoplasmic vesicle</location>
    </subcellularLocation>
    <subcellularLocation>
        <location evidence="3">Lysosome membrane</location>
    </subcellularLocation>
</comment>
<evidence type="ECO:0000256" key="4">
    <source>
        <dbReference type="ARBA" id="ARBA00015455"/>
    </source>
</evidence>
<comment type="function">
    <text evidence="10">Non-catalytic component of the TSC-TBC complex, a multiprotein complex that acts as a negative regulator of the canonical mTORC1 complex, an evolutionarily conserved central nutrient sensor that stimulates anabolic reactions and macromolecule biosynthesis to promote cellular biomass generation and growth. The TSC-TBC complex acts as a GTPase-activating protein (GAP) for the small GTPase RHEB, a direct activator of the protein kinase activity of mTORC1. In absence of nutrients, the TSC-TBC complex inhibits mTORC1, thereby preventing phosphorylation of ribosomal protein S6 kinase (RPS6KB1 and RPS6KB2) and EIF4EBP1 (4E-BP1) by the mTORC1 signaling. The TSC-TBC complex is inactivated in response to nutrients, relieving inhibition of mTORC1.</text>
</comment>
<evidence type="ECO:0000256" key="6">
    <source>
        <dbReference type="ARBA" id="ARBA00022490"/>
    </source>
</evidence>
<sequence length="294" mass="33753">MTGDVRNIRSHYYRKVGFNIVDEKKTLESLLKESCIDLENLKQYCARFLLTADRRLLVWKIVLGVLPKFASSHDFVAQQRREQYEDLFRSVDVLKAVPRGGHLSRKFVLMWAIETRKWEPETNRWLSEKPAQCMETLSKALLSMFPGNESDCYWLAKSIVSTRILRMEKQLTLMTENFWSVLEREDGELHAHIVGRKAQESVPIESWFLTLFAVVLHHEALLKVWDRVVGGQDKTVVNIAIAVVVHSRAALLSQNNIPMMRENLLKCVTETLLDSEDASIQVVDEAFGIGDHGA</sequence>
<proteinExistence type="predicted"/>
<dbReference type="InterPro" id="IPR039842">
    <property type="entry name" value="TBC1D7"/>
</dbReference>
<evidence type="ECO:0000256" key="7">
    <source>
        <dbReference type="ARBA" id="ARBA00023136"/>
    </source>
</evidence>
<keyword evidence="6" id="KW-0963">Cytoplasm</keyword>
<reference evidence="12" key="1">
    <citation type="submission" date="2020-11" db="EMBL/GenBank/DDBJ databases">
        <authorList>
            <person name="Tran Van P."/>
        </authorList>
    </citation>
    <scope>NUCLEOTIDE SEQUENCE</scope>
</reference>
<evidence type="ECO:0000256" key="3">
    <source>
        <dbReference type="ARBA" id="ARBA00004656"/>
    </source>
</evidence>
<dbReference type="GO" id="GO:0005096">
    <property type="term" value="F:GTPase activator activity"/>
    <property type="evidence" value="ECO:0007669"/>
    <property type="project" value="UniProtKB-KW"/>
</dbReference>
<dbReference type="InterPro" id="IPR043039">
    <property type="entry name" value="TBC1D7_dom2"/>
</dbReference>
<dbReference type="Gene3D" id="1.10.8.680">
    <property type="entry name" value="Ypt/Rab-GAP domain of gyp1p, domain 2"/>
    <property type="match status" value="1"/>
</dbReference>
<dbReference type="GO" id="GO:0005829">
    <property type="term" value="C:cytosol"/>
    <property type="evidence" value="ECO:0007669"/>
    <property type="project" value="UniProtKB-SubCell"/>
</dbReference>
<feature type="domain" description="Rab-GAP TBC" evidence="11">
    <location>
        <begin position="49"/>
        <end position="232"/>
    </location>
</feature>
<keyword evidence="13" id="KW-1185">Reference proteome</keyword>
<keyword evidence="5" id="KW-0343">GTPase activation</keyword>
<keyword evidence="8" id="KW-0458">Lysosome</keyword>
<keyword evidence="9" id="KW-0968">Cytoplasmic vesicle</keyword>
<dbReference type="OrthoDB" id="18718at2759"/>
<evidence type="ECO:0000313" key="13">
    <source>
        <dbReference type="Proteomes" id="UP000678499"/>
    </source>
</evidence>
<evidence type="ECO:0000256" key="8">
    <source>
        <dbReference type="ARBA" id="ARBA00023228"/>
    </source>
</evidence>
<evidence type="ECO:0000256" key="1">
    <source>
        <dbReference type="ARBA" id="ARBA00004514"/>
    </source>
</evidence>
<evidence type="ECO:0000256" key="5">
    <source>
        <dbReference type="ARBA" id="ARBA00022468"/>
    </source>
</evidence>
<dbReference type="Gene3D" id="1.10.10.750">
    <property type="entry name" value="Ypt/Rab-GAP domain of gyp1p, domain 1"/>
    <property type="match status" value="1"/>
</dbReference>
<dbReference type="AlphaFoldDB" id="A0A7R9BDV5"/>
<dbReference type="GO" id="GO:0032007">
    <property type="term" value="P:negative regulation of TOR signaling"/>
    <property type="evidence" value="ECO:0007669"/>
    <property type="project" value="TreeGrafter"/>
</dbReference>
<dbReference type="GO" id="GO:0005765">
    <property type="term" value="C:lysosomal membrane"/>
    <property type="evidence" value="ECO:0007669"/>
    <property type="project" value="UniProtKB-SubCell"/>
</dbReference>
<keyword evidence="7" id="KW-0472">Membrane</keyword>
<accession>A0A7R9BDV5</accession>
<organism evidence="12">
    <name type="scientific">Notodromas monacha</name>
    <dbReference type="NCBI Taxonomy" id="399045"/>
    <lineage>
        <taxon>Eukaryota</taxon>
        <taxon>Metazoa</taxon>
        <taxon>Ecdysozoa</taxon>
        <taxon>Arthropoda</taxon>
        <taxon>Crustacea</taxon>
        <taxon>Oligostraca</taxon>
        <taxon>Ostracoda</taxon>
        <taxon>Podocopa</taxon>
        <taxon>Podocopida</taxon>
        <taxon>Cypridocopina</taxon>
        <taxon>Cypridoidea</taxon>
        <taxon>Cyprididae</taxon>
        <taxon>Notodromas</taxon>
    </lineage>
</organism>
<dbReference type="InterPro" id="IPR035969">
    <property type="entry name" value="Rab-GAP_TBC_sf"/>
</dbReference>